<reference evidence="2" key="1">
    <citation type="journal article" date="2016" name="Nature">
        <title>The genome of the seagrass Zostera marina reveals angiosperm adaptation to the sea.</title>
        <authorList>
            <person name="Olsen J.L."/>
            <person name="Rouze P."/>
            <person name="Verhelst B."/>
            <person name="Lin Y.-C."/>
            <person name="Bayer T."/>
            <person name="Collen J."/>
            <person name="Dattolo E."/>
            <person name="De Paoli E."/>
            <person name="Dittami S."/>
            <person name="Maumus F."/>
            <person name="Michel G."/>
            <person name="Kersting A."/>
            <person name="Lauritano C."/>
            <person name="Lohaus R."/>
            <person name="Toepel M."/>
            <person name="Tonon T."/>
            <person name="Vanneste K."/>
            <person name="Amirebrahimi M."/>
            <person name="Brakel J."/>
            <person name="Bostroem C."/>
            <person name="Chovatia M."/>
            <person name="Grimwood J."/>
            <person name="Jenkins J.W."/>
            <person name="Jueterbock A."/>
            <person name="Mraz A."/>
            <person name="Stam W.T."/>
            <person name="Tice H."/>
            <person name="Bornberg-Bauer E."/>
            <person name="Green P.J."/>
            <person name="Pearson G.A."/>
            <person name="Procaccini G."/>
            <person name="Duarte C.M."/>
            <person name="Schmutz J."/>
            <person name="Reusch T.B.H."/>
            <person name="Van de Peer Y."/>
        </authorList>
    </citation>
    <scope>NUCLEOTIDE SEQUENCE [LARGE SCALE GENOMIC DNA]</scope>
    <source>
        <strain evidence="2">cv. Finnish</strain>
    </source>
</reference>
<accession>A0A0K9PBN6</accession>
<comment type="caution">
    <text evidence="1">The sequence shown here is derived from an EMBL/GenBank/DDBJ whole genome shotgun (WGS) entry which is preliminary data.</text>
</comment>
<dbReference type="PANTHER" id="PTHR37251:SF1">
    <property type="entry name" value="MITOCHONDRIAL IMPORT RECEPTOR SUBUNIT TOM5 HOMOLOG"/>
    <property type="match status" value="1"/>
</dbReference>
<organism evidence="1 2">
    <name type="scientific">Zostera marina</name>
    <name type="common">Eelgrass</name>
    <dbReference type="NCBI Taxonomy" id="29655"/>
    <lineage>
        <taxon>Eukaryota</taxon>
        <taxon>Viridiplantae</taxon>
        <taxon>Streptophyta</taxon>
        <taxon>Embryophyta</taxon>
        <taxon>Tracheophyta</taxon>
        <taxon>Spermatophyta</taxon>
        <taxon>Magnoliopsida</taxon>
        <taxon>Liliopsida</taxon>
        <taxon>Zosteraceae</taxon>
        <taxon>Zostera</taxon>
    </lineage>
</organism>
<dbReference type="OMA" id="INDEENW"/>
<gene>
    <name evidence="1" type="ORF">ZOSMA_314G00140</name>
</gene>
<proteinExistence type="predicted"/>
<dbReference type="Proteomes" id="UP000036987">
    <property type="component" value="Unassembled WGS sequence"/>
</dbReference>
<dbReference type="EMBL" id="LFYR01001024">
    <property type="protein sequence ID" value="KMZ65642.1"/>
    <property type="molecule type" value="Genomic_DNA"/>
</dbReference>
<protein>
    <submittedName>
        <fullName evidence="1">Uncharacterized protein</fullName>
    </submittedName>
</protein>
<dbReference type="STRING" id="29655.A0A0K9PBN6"/>
<dbReference type="InterPro" id="IPR034553">
    <property type="entry name" value="TOM5_viridi"/>
</dbReference>
<dbReference type="OrthoDB" id="5514856at2759"/>
<name>A0A0K9PBN6_ZOSMR</name>
<evidence type="ECO:0000313" key="1">
    <source>
        <dbReference type="EMBL" id="KMZ65642.1"/>
    </source>
</evidence>
<keyword evidence="2" id="KW-1185">Reference proteome</keyword>
<dbReference type="PANTHER" id="PTHR37251">
    <property type="entry name" value="MITOCHONDRIAL IMPORT RECEPTOR SUBUNIT TOM5 HOMOLOG"/>
    <property type="match status" value="1"/>
</dbReference>
<dbReference type="AlphaFoldDB" id="A0A0K9PBN6"/>
<evidence type="ECO:0000313" key="2">
    <source>
        <dbReference type="Proteomes" id="UP000036987"/>
    </source>
</evidence>
<dbReference type="GO" id="GO:0005742">
    <property type="term" value="C:mitochondrial outer membrane translocase complex"/>
    <property type="evidence" value="ECO:0007669"/>
    <property type="project" value="InterPro"/>
</dbReference>
<sequence length="54" mass="6010">MASNWTSLDTLKGFWNSQIQDEANWAVNVKIVRSLGMFAGSVVVFRSFGDLMAI</sequence>